<evidence type="ECO:0000313" key="1">
    <source>
        <dbReference type="EMBL" id="KAH7845262.1"/>
    </source>
</evidence>
<dbReference type="Proteomes" id="UP000828048">
    <property type="component" value="Chromosome 5"/>
</dbReference>
<organism evidence="1 2">
    <name type="scientific">Vaccinium darrowii</name>
    <dbReference type="NCBI Taxonomy" id="229202"/>
    <lineage>
        <taxon>Eukaryota</taxon>
        <taxon>Viridiplantae</taxon>
        <taxon>Streptophyta</taxon>
        <taxon>Embryophyta</taxon>
        <taxon>Tracheophyta</taxon>
        <taxon>Spermatophyta</taxon>
        <taxon>Magnoliopsida</taxon>
        <taxon>eudicotyledons</taxon>
        <taxon>Gunneridae</taxon>
        <taxon>Pentapetalae</taxon>
        <taxon>asterids</taxon>
        <taxon>Ericales</taxon>
        <taxon>Ericaceae</taxon>
        <taxon>Vaccinioideae</taxon>
        <taxon>Vaccinieae</taxon>
        <taxon>Vaccinium</taxon>
    </lineage>
</organism>
<proteinExistence type="predicted"/>
<protein>
    <submittedName>
        <fullName evidence="1">Uncharacterized protein</fullName>
    </submittedName>
</protein>
<keyword evidence="2" id="KW-1185">Reference proteome</keyword>
<dbReference type="EMBL" id="CM037155">
    <property type="protein sequence ID" value="KAH7845262.1"/>
    <property type="molecule type" value="Genomic_DNA"/>
</dbReference>
<evidence type="ECO:0000313" key="2">
    <source>
        <dbReference type="Proteomes" id="UP000828048"/>
    </source>
</evidence>
<name>A0ACB7XVI2_9ERIC</name>
<comment type="caution">
    <text evidence="1">The sequence shown here is derived from an EMBL/GenBank/DDBJ whole genome shotgun (WGS) entry which is preliminary data.</text>
</comment>
<reference evidence="1 2" key="1">
    <citation type="journal article" date="2021" name="Hortic Res">
        <title>High-quality reference genome and annotation aids understanding of berry development for evergreen blueberry (Vaccinium darrowii).</title>
        <authorList>
            <person name="Yu J."/>
            <person name="Hulse-Kemp A.M."/>
            <person name="Babiker E."/>
            <person name="Staton M."/>
        </authorList>
    </citation>
    <scope>NUCLEOTIDE SEQUENCE [LARGE SCALE GENOMIC DNA]</scope>
    <source>
        <strain evidence="2">cv. NJ 8807/NJ 8810</strain>
        <tissue evidence="1">Young leaf</tissue>
    </source>
</reference>
<accession>A0ACB7XVI2</accession>
<sequence>MESRLSIWAFGLVLFLLVGGENGGVFGSRNCGFPAIFNFGDSNSDTGASSSASGEHLLPFGITLGKKSKRITDGRVIIDFLAEALGLPYLNATVDSIGTSYKHGANFATGGCKISSIGGVLPFNLDVQISRFLRFKSRTVALYEQLNNNSTNPAFKSILPEPEVFSKALYTIDIGQNDIAYLFDGQNPPATLDKFYISIQRLLSNGAKFMWIHNTGPFGCMGSKHLDSCKQDGSPCPDADEHGCVKNLNIQAQLFNSELKDRVNRLRAEYPDAVITLVDVYSAKYSLFLNPKNQGFDEPFKFCCGVPGSFCGTRELEIAGKFADNYERAKLTRPICKDPSKHISWDGVHYTEAANRIVAKLIANGSHSDPPVPITEACRKH</sequence>
<gene>
    <name evidence="1" type="ORF">Vadar_000151</name>
</gene>